<dbReference type="Pfam" id="PF14384">
    <property type="entry name" value="BrnA_antitoxin"/>
    <property type="match status" value="1"/>
</dbReference>
<dbReference type="EMBL" id="PXYK01000009">
    <property type="protein sequence ID" value="PSJ60506.1"/>
    <property type="molecule type" value="Genomic_DNA"/>
</dbReference>
<sequence>MSEKNIVRYSADEIRRMVAAGEGRTNLERLDTITDEEIEAQMRDDPDWADFSEIDWSKVVAVFPVSKHAISIRLDKDVIDFFKATGKGYQTRINAVLRHYMQEAAKARKTG</sequence>
<evidence type="ECO:0000313" key="1">
    <source>
        <dbReference type="EMBL" id="PSJ60506.1"/>
    </source>
</evidence>
<keyword evidence="2" id="KW-1185">Reference proteome</keyword>
<dbReference type="Proteomes" id="UP000241229">
    <property type="component" value="Unassembled WGS sequence"/>
</dbReference>
<dbReference type="RefSeq" id="WP_106772232.1">
    <property type="nucleotide sequence ID" value="NZ_PXYK01000009.1"/>
</dbReference>
<dbReference type="AlphaFoldDB" id="A0A2P7SDB6"/>
<dbReference type="InterPro" id="IPR025528">
    <property type="entry name" value="BrnA_antitoxin"/>
</dbReference>
<proteinExistence type="predicted"/>
<dbReference type="OrthoDB" id="361944at2"/>
<evidence type="ECO:0008006" key="3">
    <source>
        <dbReference type="Google" id="ProtNLM"/>
    </source>
</evidence>
<reference evidence="1 2" key="1">
    <citation type="submission" date="2018-03" db="EMBL/GenBank/DDBJ databases">
        <title>The draft genome of Mesorhizobium sp. 6GN-30.</title>
        <authorList>
            <person name="Liu L."/>
            <person name="Li L."/>
            <person name="Wang T."/>
            <person name="Zhang X."/>
            <person name="Liang L."/>
        </authorList>
    </citation>
    <scope>NUCLEOTIDE SEQUENCE [LARGE SCALE GENOMIC DNA]</scope>
    <source>
        <strain evidence="1 2">6GN30</strain>
    </source>
</reference>
<comment type="caution">
    <text evidence="1">The sequence shown here is derived from an EMBL/GenBank/DDBJ whole genome shotgun (WGS) entry which is preliminary data.</text>
</comment>
<accession>A0A2P7SDB6</accession>
<organism evidence="1 2">
    <name type="scientific">Kumtagia ephedrae</name>
    <dbReference type="NCBI Taxonomy" id="2116701"/>
    <lineage>
        <taxon>Bacteria</taxon>
        <taxon>Pseudomonadati</taxon>
        <taxon>Pseudomonadota</taxon>
        <taxon>Alphaproteobacteria</taxon>
        <taxon>Hyphomicrobiales</taxon>
        <taxon>Phyllobacteriaceae</taxon>
        <taxon>Kumtagia</taxon>
    </lineage>
</organism>
<gene>
    <name evidence="1" type="ORF">C7I84_11030</name>
</gene>
<name>A0A2P7SDB6_9HYPH</name>
<evidence type="ECO:0000313" key="2">
    <source>
        <dbReference type="Proteomes" id="UP000241229"/>
    </source>
</evidence>
<protein>
    <recommendedName>
        <fullName evidence="3">3-oxoacyl-ACP synthase</fullName>
    </recommendedName>
</protein>